<comment type="subcellular location">
    <subcellularLocation>
        <location evidence="1">Nucleus</location>
    </subcellularLocation>
</comment>
<evidence type="ECO:0000256" key="1">
    <source>
        <dbReference type="PROSITE-ProRule" id="PRU00371"/>
    </source>
</evidence>
<organism evidence="3 4">
    <name type="scientific">Trichonephila clavipes</name>
    <name type="common">Golden silk orbweaver</name>
    <name type="synonym">Nephila clavipes</name>
    <dbReference type="NCBI Taxonomy" id="2585209"/>
    <lineage>
        <taxon>Eukaryota</taxon>
        <taxon>Metazoa</taxon>
        <taxon>Ecdysozoa</taxon>
        <taxon>Arthropoda</taxon>
        <taxon>Chelicerata</taxon>
        <taxon>Arachnida</taxon>
        <taxon>Araneae</taxon>
        <taxon>Araneomorphae</taxon>
        <taxon>Entelegynae</taxon>
        <taxon>Araneoidea</taxon>
        <taxon>Nephilidae</taxon>
        <taxon>Trichonephila</taxon>
    </lineage>
</organism>
<gene>
    <name evidence="3" type="ORF">TNCV_4722961</name>
</gene>
<evidence type="ECO:0000259" key="2">
    <source>
        <dbReference type="PROSITE" id="PS51031"/>
    </source>
</evidence>
<evidence type="ECO:0000313" key="4">
    <source>
        <dbReference type="Proteomes" id="UP000887159"/>
    </source>
</evidence>
<dbReference type="AlphaFoldDB" id="A0A8X6W6F3"/>
<sequence>MKWKGYHIVTFIAQNLATKKFGDQKWVLLGFNHNSHTTEPDFDSGPEILDPDSNDYFGKMEEEKCQGTPPPKKKKITHSEERFKLLKQIAERKVAPQNEQDEADLFFGSMAKIYKRFPRKEQAELRIQITNLISNAELKMIKSDASLTSLLNPKERKDASSKANVSEFFV</sequence>
<dbReference type="PROSITE" id="PS51031">
    <property type="entry name" value="BESS"/>
    <property type="match status" value="1"/>
</dbReference>
<proteinExistence type="predicted"/>
<keyword evidence="4" id="KW-1185">Reference proteome</keyword>
<feature type="domain" description="BESS" evidence="2">
    <location>
        <begin position="100"/>
        <end position="139"/>
    </location>
</feature>
<reference evidence="3" key="1">
    <citation type="submission" date="2020-08" db="EMBL/GenBank/DDBJ databases">
        <title>Multicomponent nature underlies the extraordinary mechanical properties of spider dragline silk.</title>
        <authorList>
            <person name="Kono N."/>
            <person name="Nakamura H."/>
            <person name="Mori M."/>
            <person name="Yoshida Y."/>
            <person name="Ohtoshi R."/>
            <person name="Malay A.D."/>
            <person name="Moran D.A.P."/>
            <person name="Tomita M."/>
            <person name="Numata K."/>
            <person name="Arakawa K."/>
        </authorList>
    </citation>
    <scope>NUCLEOTIDE SEQUENCE</scope>
</reference>
<protein>
    <recommendedName>
        <fullName evidence="2">BESS domain-containing protein</fullName>
    </recommendedName>
</protein>
<accession>A0A8X6W6F3</accession>
<comment type="caution">
    <text evidence="3">The sequence shown here is derived from an EMBL/GenBank/DDBJ whole genome shotgun (WGS) entry which is preliminary data.</text>
</comment>
<dbReference type="Proteomes" id="UP000887159">
    <property type="component" value="Unassembled WGS sequence"/>
</dbReference>
<keyword evidence="1" id="KW-0539">Nucleus</keyword>
<name>A0A8X6W6F3_TRICX</name>
<dbReference type="GO" id="GO:0005634">
    <property type="term" value="C:nucleus"/>
    <property type="evidence" value="ECO:0007669"/>
    <property type="project" value="UniProtKB-SubCell"/>
</dbReference>
<dbReference type="EMBL" id="BMAU01021387">
    <property type="protein sequence ID" value="GFY29168.1"/>
    <property type="molecule type" value="Genomic_DNA"/>
</dbReference>
<dbReference type="GO" id="GO:0003677">
    <property type="term" value="F:DNA binding"/>
    <property type="evidence" value="ECO:0007669"/>
    <property type="project" value="InterPro"/>
</dbReference>
<evidence type="ECO:0000313" key="3">
    <source>
        <dbReference type="EMBL" id="GFY29168.1"/>
    </source>
</evidence>
<dbReference type="InterPro" id="IPR004210">
    <property type="entry name" value="BESS_motif"/>
</dbReference>